<dbReference type="EMBL" id="WTPW01000688">
    <property type="protein sequence ID" value="KAF0488344.1"/>
    <property type="molecule type" value="Genomic_DNA"/>
</dbReference>
<reference evidence="1 2" key="1">
    <citation type="journal article" date="2019" name="Environ. Microbiol.">
        <title>At the nexus of three kingdoms: the genome of the mycorrhizal fungus Gigaspora margarita provides insights into plant, endobacterial and fungal interactions.</title>
        <authorList>
            <person name="Venice F."/>
            <person name="Ghignone S."/>
            <person name="Salvioli di Fossalunga A."/>
            <person name="Amselem J."/>
            <person name="Novero M."/>
            <person name="Xianan X."/>
            <person name="Sedzielewska Toro K."/>
            <person name="Morin E."/>
            <person name="Lipzen A."/>
            <person name="Grigoriev I.V."/>
            <person name="Henrissat B."/>
            <person name="Martin F.M."/>
            <person name="Bonfante P."/>
        </authorList>
    </citation>
    <scope>NUCLEOTIDE SEQUENCE [LARGE SCALE GENOMIC DNA]</scope>
    <source>
        <strain evidence="1 2">BEG34</strain>
    </source>
</reference>
<sequence>MDPVYHNDSKQDYHTDILSYNAYFISSKLNNADTSISDTILNAVDAEDSSVSFSTNSNIIHFKYSNVAKTGSSYMPSLSAPNVLVKKANQIYENAYCAKELRSIHQKAINLLQLFY</sequence>
<proteinExistence type="predicted"/>
<protein>
    <submittedName>
        <fullName evidence="1">Uncharacterized protein</fullName>
    </submittedName>
</protein>
<dbReference type="Proteomes" id="UP000439903">
    <property type="component" value="Unassembled WGS sequence"/>
</dbReference>
<comment type="caution">
    <text evidence="1">The sequence shown here is derived from an EMBL/GenBank/DDBJ whole genome shotgun (WGS) entry which is preliminary data.</text>
</comment>
<gene>
    <name evidence="1" type="ORF">F8M41_022313</name>
</gene>
<keyword evidence="2" id="KW-1185">Reference proteome</keyword>
<organism evidence="1 2">
    <name type="scientific">Gigaspora margarita</name>
    <dbReference type="NCBI Taxonomy" id="4874"/>
    <lineage>
        <taxon>Eukaryota</taxon>
        <taxon>Fungi</taxon>
        <taxon>Fungi incertae sedis</taxon>
        <taxon>Mucoromycota</taxon>
        <taxon>Glomeromycotina</taxon>
        <taxon>Glomeromycetes</taxon>
        <taxon>Diversisporales</taxon>
        <taxon>Gigasporaceae</taxon>
        <taxon>Gigaspora</taxon>
    </lineage>
</organism>
<name>A0A8H4AF90_GIGMA</name>
<evidence type="ECO:0000313" key="2">
    <source>
        <dbReference type="Proteomes" id="UP000439903"/>
    </source>
</evidence>
<dbReference type="AlphaFoldDB" id="A0A8H4AF90"/>
<accession>A0A8H4AF90</accession>
<evidence type="ECO:0000313" key="1">
    <source>
        <dbReference type="EMBL" id="KAF0488344.1"/>
    </source>
</evidence>